<evidence type="ECO:0000313" key="1">
    <source>
        <dbReference type="EMBL" id="MFM9613305.1"/>
    </source>
</evidence>
<dbReference type="RefSeq" id="WP_055720101.1">
    <property type="nucleotide sequence ID" value="NZ_JBJVNI010000019.1"/>
</dbReference>
<sequence length="89" mass="9797">MALKRTNVYADDSDLTLIKDAAARLGVSEAELIREGIHRIALSRRVWDEPFVSDEETFDLGGPVEHEEVRAAVVEGYGAKERRSGGRAA</sequence>
<protein>
    <submittedName>
        <fullName evidence="1">CopG family transcriptional regulator</fullName>
    </submittedName>
</protein>
<dbReference type="Proteomes" id="UP001631957">
    <property type="component" value="Unassembled WGS sequence"/>
</dbReference>
<accession>A0ABW9I1W7</accession>
<name>A0ABW9I1W7_9ACTN</name>
<proteinExistence type="predicted"/>
<gene>
    <name evidence="1" type="ORF">ACKI18_32025</name>
</gene>
<reference evidence="1 2" key="1">
    <citation type="submission" date="2024-12" db="EMBL/GenBank/DDBJ databases">
        <title>Forecasting of Potato common scab and diversities of Pathogenic streptomyces spp. in china.</title>
        <authorList>
            <person name="Handique U."/>
            <person name="Wu J."/>
        </authorList>
    </citation>
    <scope>NUCLEOTIDE SEQUENCE [LARGE SCALE GENOMIC DNA]</scope>
    <source>
        <strain evidence="1 2">ZRIMU1530</strain>
    </source>
</reference>
<evidence type="ECO:0000313" key="2">
    <source>
        <dbReference type="Proteomes" id="UP001631957"/>
    </source>
</evidence>
<organism evidence="1 2">
    <name type="scientific">Streptomyces niveiscabiei</name>
    <dbReference type="NCBI Taxonomy" id="164115"/>
    <lineage>
        <taxon>Bacteria</taxon>
        <taxon>Bacillati</taxon>
        <taxon>Actinomycetota</taxon>
        <taxon>Actinomycetes</taxon>
        <taxon>Kitasatosporales</taxon>
        <taxon>Streptomycetaceae</taxon>
        <taxon>Streptomyces</taxon>
    </lineage>
</organism>
<keyword evidence="2" id="KW-1185">Reference proteome</keyword>
<dbReference type="EMBL" id="JBJVNI010000019">
    <property type="protein sequence ID" value="MFM9613305.1"/>
    <property type="molecule type" value="Genomic_DNA"/>
</dbReference>
<dbReference type="CDD" id="cd21631">
    <property type="entry name" value="RHH_CopG_NikR-like"/>
    <property type="match status" value="1"/>
</dbReference>
<comment type="caution">
    <text evidence="1">The sequence shown here is derived from an EMBL/GenBank/DDBJ whole genome shotgun (WGS) entry which is preliminary data.</text>
</comment>